<dbReference type="InterPro" id="IPR003593">
    <property type="entry name" value="AAA+_ATPase"/>
</dbReference>
<keyword evidence="5" id="KW-0547">Nucleotide-binding</keyword>
<evidence type="ECO:0000256" key="4">
    <source>
        <dbReference type="ARBA" id="ARBA00022737"/>
    </source>
</evidence>
<dbReference type="Gene3D" id="3.40.50.300">
    <property type="entry name" value="P-loop containing nucleotide triphosphate hydrolases"/>
    <property type="match status" value="2"/>
</dbReference>
<dbReference type="PROSITE" id="PS00211">
    <property type="entry name" value="ABC_TRANSPORTER_1"/>
    <property type="match status" value="1"/>
</dbReference>
<dbReference type="Pfam" id="PF00005">
    <property type="entry name" value="ABC_tran"/>
    <property type="match status" value="2"/>
</dbReference>
<dbReference type="GO" id="GO:0016887">
    <property type="term" value="F:ATP hydrolysis activity"/>
    <property type="evidence" value="ECO:0007669"/>
    <property type="project" value="InterPro"/>
</dbReference>
<proteinExistence type="predicted"/>
<evidence type="ECO:0000256" key="3">
    <source>
        <dbReference type="ARBA" id="ARBA00022475"/>
    </source>
</evidence>
<evidence type="ECO:0000256" key="5">
    <source>
        <dbReference type="ARBA" id="ARBA00022741"/>
    </source>
</evidence>
<sequence length="510" mass="55371">MGDQRIASAGGQPPAEVALRLDGVTKRFPGVVALRDVSFDVRRGEVHILFGENGAGKSTLVNLIAGTYEPSEGSIELDGAQLRLTTPNEARQHGINAVFQEFSLVPTLSVAANIFLGREQLRGRQLDNKGMERQAHDILQDLGFEVDPRARVDRLSRSEQQMVEIAKALQGEPKILILDEPTASLTEREADVLFALVDRLKGEGVGIVYITHRMQEIHRIGDRITVLRDGTYIATVQAADADEDSLVGLMTGREVTSLYPQIRTSPGEELLALDGVTLARSPIAGVSINVRAGEVVGVAGLVGSGKGDLAEACFGMRSLKAGELRVRGRAVSKASPKTMLDHGVYYLPADRRVEGLVLPRSLRENISLASLTEPIFQRRGVMSRTRENAVVRRVVDQLQIRPPTLDRPIRNYSGGNQQKAMFARGMLRDPAVVVLNEPTTGVDVGARGDVYALIQEMCERGAGVLVVSSDLPEILNLCHRAYVVHRGVVRAELAGDGLTEDAVLANFFDD</sequence>
<keyword evidence="6 10" id="KW-0067">ATP-binding</keyword>
<dbReference type="RefSeq" id="WP_183340814.1">
    <property type="nucleotide sequence ID" value="NZ_JACHNU010000001.1"/>
</dbReference>
<keyword evidence="4" id="KW-0677">Repeat</keyword>
<dbReference type="GO" id="GO:0005886">
    <property type="term" value="C:plasma membrane"/>
    <property type="evidence" value="ECO:0007669"/>
    <property type="project" value="UniProtKB-SubCell"/>
</dbReference>
<dbReference type="InterPro" id="IPR050107">
    <property type="entry name" value="ABC_carbohydrate_import_ATPase"/>
</dbReference>
<keyword evidence="2" id="KW-0813">Transport</keyword>
<reference evidence="10 11" key="1">
    <citation type="submission" date="2020-08" db="EMBL/GenBank/DDBJ databases">
        <title>Genomic Encyclopedia of Archaeal and Bacterial Type Strains, Phase II (KMG-II): from individual species to whole genera.</title>
        <authorList>
            <person name="Goeker M."/>
        </authorList>
    </citation>
    <scope>NUCLEOTIDE SEQUENCE [LARGE SCALE GENOMIC DNA]</scope>
    <source>
        <strain evidence="10 11">DSM 23288</strain>
    </source>
</reference>
<comment type="subcellular location">
    <subcellularLocation>
        <location evidence="1">Cell membrane</location>
        <topology evidence="1">Peripheral membrane protein</topology>
    </subcellularLocation>
</comment>
<evidence type="ECO:0000313" key="10">
    <source>
        <dbReference type="EMBL" id="MBB4662095.1"/>
    </source>
</evidence>
<feature type="domain" description="ABC transporter" evidence="9">
    <location>
        <begin position="262"/>
        <end position="508"/>
    </location>
</feature>
<dbReference type="GO" id="GO:0005524">
    <property type="term" value="F:ATP binding"/>
    <property type="evidence" value="ECO:0007669"/>
    <property type="project" value="UniProtKB-KW"/>
</dbReference>
<evidence type="ECO:0000256" key="8">
    <source>
        <dbReference type="ARBA" id="ARBA00023136"/>
    </source>
</evidence>
<dbReference type="EMBL" id="JACHNU010000001">
    <property type="protein sequence ID" value="MBB4662095.1"/>
    <property type="molecule type" value="Genomic_DNA"/>
</dbReference>
<dbReference type="PANTHER" id="PTHR43790">
    <property type="entry name" value="CARBOHYDRATE TRANSPORT ATP-BINDING PROTEIN MG119-RELATED"/>
    <property type="match status" value="1"/>
</dbReference>
<evidence type="ECO:0000256" key="1">
    <source>
        <dbReference type="ARBA" id="ARBA00004202"/>
    </source>
</evidence>
<dbReference type="InterPro" id="IPR017871">
    <property type="entry name" value="ABC_transporter-like_CS"/>
</dbReference>
<dbReference type="InterPro" id="IPR003439">
    <property type="entry name" value="ABC_transporter-like_ATP-bd"/>
</dbReference>
<dbReference type="PROSITE" id="PS50893">
    <property type="entry name" value="ABC_TRANSPORTER_2"/>
    <property type="match status" value="2"/>
</dbReference>
<organism evidence="10 11">
    <name type="scientific">Conexibacter arvalis</name>
    <dbReference type="NCBI Taxonomy" id="912552"/>
    <lineage>
        <taxon>Bacteria</taxon>
        <taxon>Bacillati</taxon>
        <taxon>Actinomycetota</taxon>
        <taxon>Thermoleophilia</taxon>
        <taxon>Solirubrobacterales</taxon>
        <taxon>Conexibacteraceae</taxon>
        <taxon>Conexibacter</taxon>
    </lineage>
</organism>
<dbReference type="PANTHER" id="PTHR43790:SF9">
    <property type="entry name" value="GALACTOFURANOSE TRANSPORTER ATP-BINDING PROTEIN YTFR"/>
    <property type="match status" value="1"/>
</dbReference>
<protein>
    <submittedName>
        <fullName evidence="10">Ribose transport system ATP-binding protein</fullName>
    </submittedName>
</protein>
<accession>A0A840ICN3</accession>
<dbReference type="AlphaFoldDB" id="A0A840ICN3"/>
<dbReference type="CDD" id="cd03216">
    <property type="entry name" value="ABC_Carb_Monos_I"/>
    <property type="match status" value="1"/>
</dbReference>
<keyword evidence="8" id="KW-0472">Membrane</keyword>
<evidence type="ECO:0000256" key="6">
    <source>
        <dbReference type="ARBA" id="ARBA00022840"/>
    </source>
</evidence>
<dbReference type="Proteomes" id="UP000585272">
    <property type="component" value="Unassembled WGS sequence"/>
</dbReference>
<dbReference type="CDD" id="cd03215">
    <property type="entry name" value="ABC_Carb_Monos_II"/>
    <property type="match status" value="1"/>
</dbReference>
<dbReference type="FunFam" id="3.40.50.300:FF:000127">
    <property type="entry name" value="Ribose import ATP-binding protein RbsA"/>
    <property type="match status" value="1"/>
</dbReference>
<dbReference type="SUPFAM" id="SSF52540">
    <property type="entry name" value="P-loop containing nucleoside triphosphate hydrolases"/>
    <property type="match status" value="2"/>
</dbReference>
<keyword evidence="3" id="KW-1003">Cell membrane</keyword>
<dbReference type="SMART" id="SM00382">
    <property type="entry name" value="AAA"/>
    <property type="match status" value="2"/>
</dbReference>
<keyword evidence="11" id="KW-1185">Reference proteome</keyword>
<evidence type="ECO:0000256" key="2">
    <source>
        <dbReference type="ARBA" id="ARBA00022448"/>
    </source>
</evidence>
<feature type="domain" description="ABC transporter" evidence="9">
    <location>
        <begin position="19"/>
        <end position="254"/>
    </location>
</feature>
<evidence type="ECO:0000256" key="7">
    <source>
        <dbReference type="ARBA" id="ARBA00022967"/>
    </source>
</evidence>
<keyword evidence="7" id="KW-1278">Translocase</keyword>
<dbReference type="InterPro" id="IPR027417">
    <property type="entry name" value="P-loop_NTPase"/>
</dbReference>
<name>A0A840ICN3_9ACTN</name>
<gene>
    <name evidence="10" type="ORF">BDZ31_001668</name>
</gene>
<comment type="caution">
    <text evidence="10">The sequence shown here is derived from an EMBL/GenBank/DDBJ whole genome shotgun (WGS) entry which is preliminary data.</text>
</comment>
<evidence type="ECO:0000259" key="9">
    <source>
        <dbReference type="PROSITE" id="PS50893"/>
    </source>
</evidence>
<evidence type="ECO:0000313" key="11">
    <source>
        <dbReference type="Proteomes" id="UP000585272"/>
    </source>
</evidence>